<organism evidence="1 2">
    <name type="scientific">Prunus yedoensis var. nudiflora</name>
    <dbReference type="NCBI Taxonomy" id="2094558"/>
    <lineage>
        <taxon>Eukaryota</taxon>
        <taxon>Viridiplantae</taxon>
        <taxon>Streptophyta</taxon>
        <taxon>Embryophyta</taxon>
        <taxon>Tracheophyta</taxon>
        <taxon>Spermatophyta</taxon>
        <taxon>Magnoliopsida</taxon>
        <taxon>eudicotyledons</taxon>
        <taxon>Gunneridae</taxon>
        <taxon>Pentapetalae</taxon>
        <taxon>rosids</taxon>
        <taxon>fabids</taxon>
        <taxon>Rosales</taxon>
        <taxon>Rosaceae</taxon>
        <taxon>Amygdaloideae</taxon>
        <taxon>Amygdaleae</taxon>
        <taxon>Prunus</taxon>
    </lineage>
</organism>
<protein>
    <submittedName>
        <fullName evidence="1">Uncharacterized protein</fullName>
    </submittedName>
</protein>
<sequence>MAQDHDLHRQNQRLVRRGFPLRRSRKLPVARLGGQKPKRGLVFVKMLKKIRMRWLKLQYLCMLKKLKESYKNMMKDVMQAGASLETFHQRIFMETSFAIPMGVSLSSYPSVAGSDRPRTLFM</sequence>
<keyword evidence="2" id="KW-1185">Reference proteome</keyword>
<reference evidence="1 2" key="1">
    <citation type="submission" date="2018-02" db="EMBL/GenBank/DDBJ databases">
        <title>Draft genome of wild Prunus yedoensis var. nudiflora.</title>
        <authorList>
            <person name="Baek S."/>
            <person name="Kim J.-H."/>
            <person name="Choi K."/>
            <person name="Kim G.-B."/>
            <person name="Cho A."/>
            <person name="Jang H."/>
            <person name="Shin C.-H."/>
            <person name="Yu H.-J."/>
            <person name="Mun J.-H."/>
        </authorList>
    </citation>
    <scope>NUCLEOTIDE SEQUENCE [LARGE SCALE GENOMIC DNA]</scope>
    <source>
        <strain evidence="2">cv. Jeju island</strain>
        <tissue evidence="1">Leaf</tissue>
    </source>
</reference>
<dbReference type="PANTHER" id="PTHR34788:SF4">
    <property type="entry name" value="F15I1.22"/>
    <property type="match status" value="1"/>
</dbReference>
<dbReference type="OrthoDB" id="1937329at2759"/>
<dbReference type="AlphaFoldDB" id="A0A314XJB7"/>
<comment type="caution">
    <text evidence="1">The sequence shown here is derived from an EMBL/GenBank/DDBJ whole genome shotgun (WGS) entry which is preliminary data.</text>
</comment>
<accession>A0A314XJB7</accession>
<evidence type="ECO:0000313" key="2">
    <source>
        <dbReference type="Proteomes" id="UP000250321"/>
    </source>
</evidence>
<name>A0A314XJB7_PRUYE</name>
<evidence type="ECO:0000313" key="1">
    <source>
        <dbReference type="EMBL" id="PQP92106.1"/>
    </source>
</evidence>
<proteinExistence type="predicted"/>
<dbReference type="PANTHER" id="PTHR34788">
    <property type="entry name" value="F15I1.22"/>
    <property type="match status" value="1"/>
</dbReference>
<gene>
    <name evidence="1" type="ORF">Pyn_38592</name>
</gene>
<dbReference type="EMBL" id="PJQY01002613">
    <property type="protein sequence ID" value="PQP92106.1"/>
    <property type="molecule type" value="Genomic_DNA"/>
</dbReference>
<dbReference type="Proteomes" id="UP000250321">
    <property type="component" value="Unassembled WGS sequence"/>
</dbReference>